<dbReference type="PANTHER" id="PTHR31840">
    <property type="entry name" value="COILED-COIL DOMAIN-CONTAINING PROTEIN 97"/>
    <property type="match status" value="1"/>
</dbReference>
<protein>
    <recommendedName>
        <fullName evidence="2">CCD97-like C-terminal domain-containing protein</fullName>
    </recommendedName>
</protein>
<sequence length="298" mass="35590">MHNNPAYFLHRYGAFLSETERQRLFGKLAEKDWMVRTELWRLRKQRGEPLQSRVVKNRRLAALQELCSRGEYFSDEQMERRDPLLYYRLWGRYASYLSTSDWERIRSADEAHILATPCLEQVDGGGNGATCNVRQDKREEKKKEAITRPLTNYLMEYFDARDIVEKRMQQRRMEKSCGGSSAKRRASNTLFGHIKNDMETEYIHEQLMEQASDEENERQVANWTLEDFQQSREELLFMMRQRYLNGEDAAFLDYSTVDHNEEYDDVDWVQNDIEEKYFDGQEPESVGLMEQDNYTEEE</sequence>
<gene>
    <name evidence="3" type="ORF">GAYE_PCTG69G1448</name>
</gene>
<keyword evidence="4" id="KW-1185">Reference proteome</keyword>
<dbReference type="PANTHER" id="PTHR31840:SF1">
    <property type="entry name" value="COILED-COIL DOMAIN-CONTAINING PROTEIN 97"/>
    <property type="match status" value="1"/>
</dbReference>
<dbReference type="Proteomes" id="UP001300502">
    <property type="component" value="Unassembled WGS sequence"/>
</dbReference>
<dbReference type="InterPro" id="IPR018613">
    <property type="entry name" value="Ccdc97-like"/>
</dbReference>
<evidence type="ECO:0000313" key="3">
    <source>
        <dbReference type="EMBL" id="KAK4523552.1"/>
    </source>
</evidence>
<feature type="region of interest" description="Disordered" evidence="1">
    <location>
        <begin position="279"/>
        <end position="298"/>
    </location>
</feature>
<reference evidence="3 4" key="1">
    <citation type="submission" date="2022-07" db="EMBL/GenBank/DDBJ databases">
        <title>Genome-wide signatures of adaptation to extreme environments.</title>
        <authorList>
            <person name="Cho C.H."/>
            <person name="Yoon H.S."/>
        </authorList>
    </citation>
    <scope>NUCLEOTIDE SEQUENCE [LARGE SCALE GENOMIC DNA]</scope>
    <source>
        <strain evidence="3 4">108.79 E11</strain>
    </source>
</reference>
<accession>A0AAV9I876</accession>
<proteinExistence type="predicted"/>
<comment type="caution">
    <text evidence="3">The sequence shown here is derived from an EMBL/GenBank/DDBJ whole genome shotgun (WGS) entry which is preliminary data.</text>
</comment>
<feature type="domain" description="CCD97-like C-terminal" evidence="2">
    <location>
        <begin position="57"/>
        <end position="280"/>
    </location>
</feature>
<organism evidence="3 4">
    <name type="scientific">Galdieria yellowstonensis</name>
    <dbReference type="NCBI Taxonomy" id="3028027"/>
    <lineage>
        <taxon>Eukaryota</taxon>
        <taxon>Rhodophyta</taxon>
        <taxon>Bangiophyceae</taxon>
        <taxon>Galdieriales</taxon>
        <taxon>Galdieriaceae</taxon>
        <taxon>Galdieria</taxon>
    </lineage>
</organism>
<evidence type="ECO:0000259" key="2">
    <source>
        <dbReference type="Pfam" id="PF09747"/>
    </source>
</evidence>
<evidence type="ECO:0000313" key="4">
    <source>
        <dbReference type="Proteomes" id="UP001300502"/>
    </source>
</evidence>
<name>A0AAV9I876_9RHOD</name>
<dbReference type="AlphaFoldDB" id="A0AAV9I876"/>
<dbReference type="Pfam" id="PF09747">
    <property type="entry name" value="CCD97-like_C"/>
    <property type="match status" value="1"/>
</dbReference>
<dbReference type="EMBL" id="JANCYU010000016">
    <property type="protein sequence ID" value="KAK4523552.1"/>
    <property type="molecule type" value="Genomic_DNA"/>
</dbReference>
<evidence type="ECO:0000256" key="1">
    <source>
        <dbReference type="SAM" id="MobiDB-lite"/>
    </source>
</evidence>
<dbReference type="InterPro" id="IPR040233">
    <property type="entry name" value="CCD97-like_C"/>
</dbReference>